<evidence type="ECO:0000259" key="1">
    <source>
        <dbReference type="Pfam" id="PF13228"/>
    </source>
</evidence>
<dbReference type="Proteomes" id="UP000181980">
    <property type="component" value="Unassembled WGS sequence"/>
</dbReference>
<dbReference type="EMBL" id="FNUC01000003">
    <property type="protein sequence ID" value="SEE93596.1"/>
    <property type="molecule type" value="Genomic_DNA"/>
</dbReference>
<proteinExistence type="predicted"/>
<evidence type="ECO:0000313" key="2">
    <source>
        <dbReference type="EMBL" id="SEE93596.1"/>
    </source>
</evidence>
<dbReference type="RefSeq" id="WP_069114804.1">
    <property type="nucleotide sequence ID" value="NZ_FNUC01000003.1"/>
</dbReference>
<protein>
    <recommendedName>
        <fullName evidence="1">DUF4037 domain-containing protein</fullName>
    </recommendedName>
</protein>
<accession>A0A1H5MWE1</accession>
<dbReference type="InterPro" id="IPR025117">
    <property type="entry name" value="DUF4037"/>
</dbReference>
<reference evidence="3" key="1">
    <citation type="submission" date="2016-10" db="EMBL/GenBank/DDBJ databases">
        <authorList>
            <person name="Varghese N."/>
            <person name="Submissions S."/>
        </authorList>
    </citation>
    <scope>NUCLEOTIDE SEQUENCE [LARGE SCALE GENOMIC DNA]</scope>
    <source>
        <strain evidence="3">DSM 45237</strain>
    </source>
</reference>
<dbReference type="OrthoDB" id="3030at2"/>
<name>A0A1H5MWE1_9ACTN</name>
<dbReference type="AlphaFoldDB" id="A0A1H5MWE1"/>
<keyword evidence="3" id="KW-1185">Reference proteome</keyword>
<evidence type="ECO:0000313" key="3">
    <source>
        <dbReference type="Proteomes" id="UP000181980"/>
    </source>
</evidence>
<dbReference type="Pfam" id="PF13228">
    <property type="entry name" value="DUF4037"/>
    <property type="match status" value="1"/>
</dbReference>
<sequence>MTAAFVPGLDLAEAFYREVLAPLAGEPHAAALLGEGSEVLGFDTERSTDHEWGPRAQVFVPAGRVEAVRARIGAGLPAEFRGHPTAWFSLASGGVDHHVEVTTAAEWLTAALGRPPDGLDTAAWLALPQQRLLHVTAGRVFRDDLGELTAARAALAWYPDDVWRWMIAVQWHQVGTTEPLRARCRELGDARGAALLTARLAGLAMELAFLLERRYRPYDKWFGTAFARLDAAAVVGPLLDAALAAPAAAAAGPDDPLLAALAELGRRHDAAAVSVPVGPAAGDFDVGINDAVRPYRVSNAGAYARATLDAVADPALRALLPVGALDQLTHGDDTLVTFSGWPGRLAEAYRAELATAAASR</sequence>
<feature type="domain" description="DUF4037" evidence="1">
    <location>
        <begin position="124"/>
        <end position="222"/>
    </location>
</feature>
<dbReference type="STRING" id="561176.SAMN04488561_3480"/>
<organism evidence="2 3">
    <name type="scientific">Jiangella alba</name>
    <dbReference type="NCBI Taxonomy" id="561176"/>
    <lineage>
        <taxon>Bacteria</taxon>
        <taxon>Bacillati</taxon>
        <taxon>Actinomycetota</taxon>
        <taxon>Actinomycetes</taxon>
        <taxon>Jiangellales</taxon>
        <taxon>Jiangellaceae</taxon>
        <taxon>Jiangella</taxon>
    </lineage>
</organism>
<gene>
    <name evidence="2" type="ORF">SAMN04488561_3480</name>
</gene>